<reference evidence="2" key="1">
    <citation type="journal article" date="2020" name="Stud. Mycol.">
        <title>101 Dothideomycetes genomes: a test case for predicting lifestyles and emergence of pathogens.</title>
        <authorList>
            <person name="Haridas S."/>
            <person name="Albert R."/>
            <person name="Binder M."/>
            <person name="Bloem J."/>
            <person name="Labutti K."/>
            <person name="Salamov A."/>
            <person name="Andreopoulos B."/>
            <person name="Baker S."/>
            <person name="Barry K."/>
            <person name="Bills G."/>
            <person name="Bluhm B."/>
            <person name="Cannon C."/>
            <person name="Castanera R."/>
            <person name="Culley D."/>
            <person name="Daum C."/>
            <person name="Ezra D."/>
            <person name="Gonzalez J."/>
            <person name="Henrissat B."/>
            <person name="Kuo A."/>
            <person name="Liang C."/>
            <person name="Lipzen A."/>
            <person name="Lutzoni F."/>
            <person name="Magnuson J."/>
            <person name="Mondo S."/>
            <person name="Nolan M."/>
            <person name="Ohm R."/>
            <person name="Pangilinan J."/>
            <person name="Park H.-J."/>
            <person name="Ramirez L."/>
            <person name="Alfaro M."/>
            <person name="Sun H."/>
            <person name="Tritt A."/>
            <person name="Yoshinaga Y."/>
            <person name="Zwiers L.-H."/>
            <person name="Turgeon B."/>
            <person name="Goodwin S."/>
            <person name="Spatafora J."/>
            <person name="Crous P."/>
            <person name="Grigoriev I."/>
        </authorList>
    </citation>
    <scope>NUCLEOTIDE SEQUENCE</scope>
    <source>
        <strain evidence="2">CBS 115976</strain>
    </source>
</reference>
<dbReference type="AlphaFoldDB" id="A0A6A6TXN0"/>
<dbReference type="SUPFAM" id="SSF52047">
    <property type="entry name" value="RNI-like"/>
    <property type="match status" value="1"/>
</dbReference>
<dbReference type="InterPro" id="IPR032675">
    <property type="entry name" value="LRR_dom_sf"/>
</dbReference>
<name>A0A6A6TXN0_9PEZI</name>
<feature type="region of interest" description="Disordered" evidence="1">
    <location>
        <begin position="576"/>
        <end position="598"/>
    </location>
</feature>
<dbReference type="Gene3D" id="3.80.10.10">
    <property type="entry name" value="Ribonuclease Inhibitor"/>
    <property type="match status" value="1"/>
</dbReference>
<organism evidence="2 3">
    <name type="scientific">Microthyrium microscopicum</name>
    <dbReference type="NCBI Taxonomy" id="703497"/>
    <lineage>
        <taxon>Eukaryota</taxon>
        <taxon>Fungi</taxon>
        <taxon>Dikarya</taxon>
        <taxon>Ascomycota</taxon>
        <taxon>Pezizomycotina</taxon>
        <taxon>Dothideomycetes</taxon>
        <taxon>Dothideomycetes incertae sedis</taxon>
        <taxon>Microthyriales</taxon>
        <taxon>Microthyriaceae</taxon>
        <taxon>Microthyrium</taxon>
    </lineage>
</organism>
<dbReference type="OrthoDB" id="3543113at2759"/>
<gene>
    <name evidence="2" type="ORF">BT63DRAFT_484315</name>
</gene>
<evidence type="ECO:0000256" key="1">
    <source>
        <dbReference type="SAM" id="MobiDB-lite"/>
    </source>
</evidence>
<evidence type="ECO:0000313" key="2">
    <source>
        <dbReference type="EMBL" id="KAF2663598.1"/>
    </source>
</evidence>
<evidence type="ECO:0000313" key="3">
    <source>
        <dbReference type="Proteomes" id="UP000799302"/>
    </source>
</evidence>
<keyword evidence="3" id="KW-1185">Reference proteome</keyword>
<accession>A0A6A6TXN0</accession>
<dbReference type="Proteomes" id="UP000799302">
    <property type="component" value="Unassembled WGS sequence"/>
</dbReference>
<sequence>MSPKSTTLYSLTAPSESLHCLVLQRSIRKKSVCFERVHQCTMHRALLIPELQASIIDFVGDVERTVDELHKDEVEPCKGRHDLLSVALTCKTFLPYALDCRWRVIYSLLELVRVLSPEIWTSHEQEPEDFSVTTLFTLSETIAEEHIVRFKFYAARVRTLIQHDRWLRRTGPDIRGVAQKYYQYDHSVFSQLKSLLKDEYILPRLDNFHIHMDLDDYQFENYLSSLFPPSLKSFCIETPLNHTNTPQVVRFLQIIKPACQKLAHLRVASIYDDDTDEPGEESVDLVGLLPVQELSQIPHLKSFGTYWGLSEIQYMAAGGLLHIAPFCNVTKLNLSLYNSLIGTPEHHTGPFFPALEDLNLQAASLQECGVFIRCLSSGSLKSLHIDIQYNPSEDFSGFVTDVEDHLNSETLLHFDIQCRDDSLRNEAVPIFPCQILTPLFTFKNLETLIIILNQDFTSLDDDTFHQLCHAFPRLRILDIAGYEYYVSTSLHGMMTALQQLSFLEVFGINMRMSVDLPSEPEYKFPSIKALAPRGSPVADVGLTVGFIQSVFPSLKFIVIGGEPTKIIRPLDERIAENDSTEGNMDPTTEARPRRRAPRQGMNKWIDVVSYLQHRGLKIAGKEPDDHPARFGDCVASLWEY</sequence>
<protein>
    <submittedName>
        <fullName evidence="2">Uncharacterized protein</fullName>
    </submittedName>
</protein>
<dbReference type="EMBL" id="MU004245">
    <property type="protein sequence ID" value="KAF2663598.1"/>
    <property type="molecule type" value="Genomic_DNA"/>
</dbReference>
<proteinExistence type="predicted"/>